<dbReference type="Proteomes" id="UP001062165">
    <property type="component" value="Chromosome"/>
</dbReference>
<dbReference type="PIRSF" id="PIRSF001604">
    <property type="entry name" value="LigA"/>
    <property type="match status" value="1"/>
</dbReference>
<feature type="binding site" evidence="11">
    <location>
        <position position="425"/>
    </location>
    <ligand>
        <name>Zn(2+)</name>
        <dbReference type="ChEBI" id="CHEBI:29105"/>
    </ligand>
</feature>
<evidence type="ECO:0000256" key="3">
    <source>
        <dbReference type="ARBA" id="ARBA00022705"/>
    </source>
</evidence>
<dbReference type="Gene3D" id="2.40.50.140">
    <property type="entry name" value="Nucleic acid-binding proteins"/>
    <property type="match status" value="1"/>
</dbReference>
<dbReference type="Gene3D" id="6.20.10.30">
    <property type="match status" value="1"/>
</dbReference>
<dbReference type="InterPro" id="IPR013840">
    <property type="entry name" value="DNAligase_N"/>
</dbReference>
<sequence length="669" mass="75014">MLAEEAKKEITSLSEQINYHNQKYYQESVSEISDYDFDQLLVRLIQLETEFPALKLPDSPSQRVGGTITKNFETVTHQYPMLSLSNTYSAEDLRDFDTRVSKGLEGQAYEYICELKFDGVAISLTYEQGQLVRAVTRGDGTKGDDVTANAKTIRSIPLRLIGQGYPERFEVRGEVYMPISAFEEINKQKIADGEEPLANPRNTASGTLKMQDSSIVASRKLDCYLYSLMTDRHVVATHFDAVESLSDWGFNVSPTYQKCQNIEEVLAYIDKWGEKRKELPVDTDGIVIKVNSLKQQNDLGFTAKSPRWAIAYKYKAESAMTRLKEVVYQVGRTGSVTPVAELEPVQLAGTTVKRASLHNANEIERLGVRIGDQVYVEKGGEIIPKITGVDLTMRPLDSTAFHYITACPECKTPLVRYEGEANHYCPNIDGCAPQIKGRIEHFIHRKAMDIDSMGEQTIKTLYEKGLLTNISDLYDLKYEDLIDLEGFQDLSVRNLLKGIAESKQAPFEQVLFGMGIRFVGKTVAEKLAVHFKSMDALMVADFEALIEVPEIGDRIAESLILYFSKEENQVLIEKLKAAGLNFQIDESKYQTSSDVLAGKSFVISGVFEKYGRDELKSIIKDHGGKVVSSISAKLDYLLAGDKMGPAKLEKAEKLNINIISETQFEEMIN</sequence>
<proteinExistence type="inferred from homology"/>
<evidence type="ECO:0000313" key="15">
    <source>
        <dbReference type="Proteomes" id="UP001062165"/>
    </source>
</evidence>
<organism evidence="14 15">
    <name type="scientific">Reichenbachiella carrageenanivorans</name>
    <dbReference type="NCBI Taxonomy" id="2979869"/>
    <lineage>
        <taxon>Bacteria</taxon>
        <taxon>Pseudomonadati</taxon>
        <taxon>Bacteroidota</taxon>
        <taxon>Cytophagia</taxon>
        <taxon>Cytophagales</taxon>
        <taxon>Reichenbachiellaceae</taxon>
        <taxon>Reichenbachiella</taxon>
    </lineage>
</organism>
<feature type="domain" description="BRCT" evidence="13">
    <location>
        <begin position="591"/>
        <end position="669"/>
    </location>
</feature>
<feature type="binding site" evidence="11">
    <location>
        <begin position="34"/>
        <end position="38"/>
    </location>
    <ligand>
        <name>NAD(+)</name>
        <dbReference type="ChEBI" id="CHEBI:57540"/>
    </ligand>
</feature>
<dbReference type="PROSITE" id="PS01055">
    <property type="entry name" value="DNA_LIGASE_N1"/>
    <property type="match status" value="1"/>
</dbReference>
<feature type="binding site" evidence="11">
    <location>
        <position position="174"/>
    </location>
    <ligand>
        <name>NAD(+)</name>
        <dbReference type="ChEBI" id="CHEBI:57540"/>
    </ligand>
</feature>
<dbReference type="PROSITE" id="PS01056">
    <property type="entry name" value="DNA_LIGASE_N2"/>
    <property type="match status" value="1"/>
</dbReference>
<keyword evidence="11" id="KW-0464">Manganese</keyword>
<keyword evidence="15" id="KW-1185">Reference proteome</keyword>
<keyword evidence="5 11" id="KW-0227">DNA damage</keyword>
<dbReference type="PROSITE" id="PS50172">
    <property type="entry name" value="BRCT"/>
    <property type="match status" value="1"/>
</dbReference>
<feature type="binding site" evidence="11">
    <location>
        <position position="410"/>
    </location>
    <ligand>
        <name>Zn(2+)</name>
        <dbReference type="ChEBI" id="CHEBI:29105"/>
    </ligand>
</feature>
<dbReference type="SMART" id="SM00292">
    <property type="entry name" value="BRCT"/>
    <property type="match status" value="1"/>
</dbReference>
<dbReference type="SUPFAM" id="SSF56091">
    <property type="entry name" value="DNA ligase/mRNA capping enzyme, catalytic domain"/>
    <property type="match status" value="1"/>
</dbReference>
<dbReference type="InterPro" id="IPR041663">
    <property type="entry name" value="DisA/LigA_HHH"/>
</dbReference>
<comment type="function">
    <text evidence="1 11">DNA ligase that catalyzes the formation of phosphodiester linkages between 5'-phosphoryl and 3'-hydroxyl groups in double-stranded DNA using NAD as a coenzyme and as the energy source for the reaction. It is essential for DNA replication and repair of damaged DNA.</text>
</comment>
<dbReference type="Gene3D" id="1.10.287.610">
    <property type="entry name" value="Helix hairpin bin"/>
    <property type="match status" value="1"/>
</dbReference>
<dbReference type="Gene3D" id="3.30.470.30">
    <property type="entry name" value="DNA ligase/mRNA capping enzyme"/>
    <property type="match status" value="1"/>
</dbReference>
<name>A0ABY6CY39_9BACT</name>
<dbReference type="Pfam" id="PF00533">
    <property type="entry name" value="BRCT"/>
    <property type="match status" value="1"/>
</dbReference>
<protein>
    <recommendedName>
        <fullName evidence="11 12">DNA ligase</fullName>
        <ecNumber evidence="11 12">6.5.1.2</ecNumber>
    </recommendedName>
    <alternativeName>
        <fullName evidence="11">Polydeoxyribonucleotide synthase [NAD(+)]</fullName>
    </alternativeName>
</protein>
<evidence type="ECO:0000256" key="5">
    <source>
        <dbReference type="ARBA" id="ARBA00022763"/>
    </source>
</evidence>
<comment type="similarity">
    <text evidence="11">Belongs to the NAD-dependent DNA ligase family. LigA subfamily.</text>
</comment>
<dbReference type="SUPFAM" id="SSF47781">
    <property type="entry name" value="RuvA domain 2-like"/>
    <property type="match status" value="1"/>
</dbReference>
<feature type="binding site" evidence="11">
    <location>
        <position position="431"/>
    </location>
    <ligand>
        <name>Zn(2+)</name>
        <dbReference type="ChEBI" id="CHEBI:29105"/>
    </ligand>
</feature>
<keyword evidence="7 11" id="KW-0460">Magnesium</keyword>
<keyword evidence="6 11" id="KW-0862">Zinc</keyword>
<dbReference type="PANTHER" id="PTHR23389:SF9">
    <property type="entry name" value="DNA LIGASE"/>
    <property type="match status" value="1"/>
</dbReference>
<dbReference type="HAMAP" id="MF_01588">
    <property type="entry name" value="DNA_ligase_A"/>
    <property type="match status" value="1"/>
</dbReference>
<evidence type="ECO:0000256" key="2">
    <source>
        <dbReference type="ARBA" id="ARBA00022598"/>
    </source>
</evidence>
<evidence type="ECO:0000313" key="14">
    <source>
        <dbReference type="EMBL" id="UXX78837.1"/>
    </source>
</evidence>
<dbReference type="NCBIfam" id="NF005932">
    <property type="entry name" value="PRK07956.1"/>
    <property type="match status" value="1"/>
</dbReference>
<dbReference type="Pfam" id="PF12826">
    <property type="entry name" value="HHH_2"/>
    <property type="match status" value="1"/>
</dbReference>
<dbReference type="Pfam" id="PF03119">
    <property type="entry name" value="DNA_ligase_ZBD"/>
    <property type="match status" value="1"/>
</dbReference>
<dbReference type="InterPro" id="IPR013839">
    <property type="entry name" value="DNAligase_adenylation"/>
</dbReference>
<evidence type="ECO:0000256" key="12">
    <source>
        <dbReference type="RuleBase" id="RU000618"/>
    </source>
</evidence>
<dbReference type="NCBIfam" id="TIGR00575">
    <property type="entry name" value="dnlj"/>
    <property type="match status" value="1"/>
</dbReference>
<dbReference type="SUPFAM" id="SSF50249">
    <property type="entry name" value="Nucleic acid-binding proteins"/>
    <property type="match status" value="1"/>
</dbReference>
<dbReference type="CDD" id="cd17748">
    <property type="entry name" value="BRCT_DNA_ligase_like"/>
    <property type="match status" value="1"/>
</dbReference>
<keyword evidence="8 11" id="KW-0520">NAD</keyword>
<dbReference type="EC" id="6.5.1.2" evidence="11 12"/>
<dbReference type="InterPro" id="IPR001679">
    <property type="entry name" value="DNA_ligase"/>
</dbReference>
<evidence type="ECO:0000256" key="7">
    <source>
        <dbReference type="ARBA" id="ARBA00022842"/>
    </source>
</evidence>
<dbReference type="InterPro" id="IPR004149">
    <property type="entry name" value="Znf_DNAligase_C4"/>
</dbReference>
<dbReference type="Gene3D" id="1.10.150.20">
    <property type="entry name" value="5' to 3' exonuclease, C-terminal subdomain"/>
    <property type="match status" value="2"/>
</dbReference>
<dbReference type="InterPro" id="IPR010994">
    <property type="entry name" value="RuvA_2-like"/>
</dbReference>
<dbReference type="RefSeq" id="WP_263050581.1">
    <property type="nucleotide sequence ID" value="NZ_CP106735.1"/>
</dbReference>
<feature type="binding site" evidence="11">
    <location>
        <begin position="83"/>
        <end position="84"/>
    </location>
    <ligand>
        <name>NAD(+)</name>
        <dbReference type="ChEBI" id="CHEBI:57540"/>
    </ligand>
</feature>
<dbReference type="InterPro" id="IPR018239">
    <property type="entry name" value="DNA_ligase_AS"/>
</dbReference>
<dbReference type="InterPro" id="IPR012340">
    <property type="entry name" value="NA-bd_OB-fold"/>
</dbReference>
<feature type="binding site" evidence="11">
    <location>
        <position position="407"/>
    </location>
    <ligand>
        <name>Zn(2+)</name>
        <dbReference type="ChEBI" id="CHEBI:29105"/>
    </ligand>
</feature>
<dbReference type="SMART" id="SM00532">
    <property type="entry name" value="LIGANc"/>
    <property type="match status" value="1"/>
</dbReference>
<feature type="active site" description="N6-AMP-lysine intermediate" evidence="11">
    <location>
        <position position="116"/>
    </location>
</feature>
<dbReference type="InterPro" id="IPR036420">
    <property type="entry name" value="BRCT_dom_sf"/>
</dbReference>
<dbReference type="InterPro" id="IPR001357">
    <property type="entry name" value="BRCT_dom"/>
</dbReference>
<evidence type="ECO:0000256" key="8">
    <source>
        <dbReference type="ARBA" id="ARBA00023027"/>
    </source>
</evidence>
<dbReference type="EMBL" id="CP106735">
    <property type="protein sequence ID" value="UXX78837.1"/>
    <property type="molecule type" value="Genomic_DNA"/>
</dbReference>
<gene>
    <name evidence="11 14" type="primary">ligA</name>
    <name evidence="14" type="ORF">N7E81_15885</name>
</gene>
<dbReference type="PANTHER" id="PTHR23389">
    <property type="entry name" value="CHROMOSOME TRANSMISSION FIDELITY FACTOR 18"/>
    <property type="match status" value="1"/>
</dbReference>
<evidence type="ECO:0000259" key="13">
    <source>
        <dbReference type="PROSITE" id="PS50172"/>
    </source>
</evidence>
<comment type="catalytic activity">
    <reaction evidence="10 11 12">
        <text>NAD(+) + (deoxyribonucleotide)n-3'-hydroxyl + 5'-phospho-(deoxyribonucleotide)m = (deoxyribonucleotide)n+m + AMP + beta-nicotinamide D-nucleotide.</text>
        <dbReference type="EC" id="6.5.1.2"/>
    </reaction>
</comment>
<evidence type="ECO:0000256" key="4">
    <source>
        <dbReference type="ARBA" id="ARBA00022723"/>
    </source>
</evidence>
<dbReference type="InterPro" id="IPR033136">
    <property type="entry name" value="DNA_ligase_CS"/>
</dbReference>
<keyword evidence="2 11" id="KW-0436">Ligase</keyword>
<keyword evidence="4 11" id="KW-0479">Metal-binding</keyword>
<keyword evidence="3 11" id="KW-0235">DNA replication</keyword>
<dbReference type="CDD" id="cd00114">
    <property type="entry name" value="LIGANc"/>
    <property type="match status" value="1"/>
</dbReference>
<accession>A0ABY6CY39</accession>
<reference evidence="14" key="1">
    <citation type="submission" date="2022-10" db="EMBL/GenBank/DDBJ databases">
        <title>Comparative genomics and taxonomic characterization of three novel marine species of genus Reichenbachiella exhibiting antioxidant and polysaccharide degradation activities.</title>
        <authorList>
            <person name="Muhammad N."/>
            <person name="Lee Y.-J."/>
            <person name="Ko J."/>
            <person name="Kim S.-G."/>
        </authorList>
    </citation>
    <scope>NUCLEOTIDE SEQUENCE</scope>
    <source>
        <strain evidence="14">Wsw4-B4</strain>
    </source>
</reference>
<feature type="binding site" evidence="11">
    <location>
        <position position="289"/>
    </location>
    <ligand>
        <name>NAD(+)</name>
        <dbReference type="ChEBI" id="CHEBI:57540"/>
    </ligand>
</feature>
<dbReference type="SUPFAM" id="SSF52113">
    <property type="entry name" value="BRCT domain"/>
    <property type="match status" value="1"/>
</dbReference>
<dbReference type="Pfam" id="PF01653">
    <property type="entry name" value="DNA_ligase_aden"/>
    <property type="match status" value="1"/>
</dbReference>
<dbReference type="Gene3D" id="3.40.50.10190">
    <property type="entry name" value="BRCT domain"/>
    <property type="match status" value="1"/>
</dbReference>
<feature type="binding site" evidence="11">
    <location>
        <position position="114"/>
    </location>
    <ligand>
        <name>NAD(+)</name>
        <dbReference type="ChEBI" id="CHEBI:57540"/>
    </ligand>
</feature>
<evidence type="ECO:0000256" key="11">
    <source>
        <dbReference type="HAMAP-Rule" id="MF_01588"/>
    </source>
</evidence>
<evidence type="ECO:0000256" key="6">
    <source>
        <dbReference type="ARBA" id="ARBA00022833"/>
    </source>
</evidence>
<evidence type="ECO:0000256" key="9">
    <source>
        <dbReference type="ARBA" id="ARBA00023204"/>
    </source>
</evidence>
<feature type="binding site" evidence="11">
    <location>
        <position position="313"/>
    </location>
    <ligand>
        <name>NAD(+)</name>
        <dbReference type="ChEBI" id="CHEBI:57540"/>
    </ligand>
</feature>
<dbReference type="GO" id="GO:0003911">
    <property type="term" value="F:DNA ligase (NAD+) activity"/>
    <property type="evidence" value="ECO:0007669"/>
    <property type="project" value="UniProtKB-EC"/>
</dbReference>
<dbReference type="Pfam" id="PF03120">
    <property type="entry name" value="OB_DNA_ligase"/>
    <property type="match status" value="1"/>
</dbReference>
<feature type="binding site" evidence="11">
    <location>
        <position position="137"/>
    </location>
    <ligand>
        <name>NAD(+)</name>
        <dbReference type="ChEBI" id="CHEBI:57540"/>
    </ligand>
</feature>
<keyword evidence="9 11" id="KW-0234">DNA repair</keyword>
<dbReference type="InterPro" id="IPR004150">
    <property type="entry name" value="NAD_DNA_ligase_OB"/>
</dbReference>
<evidence type="ECO:0000256" key="1">
    <source>
        <dbReference type="ARBA" id="ARBA00004067"/>
    </source>
</evidence>
<evidence type="ECO:0000256" key="10">
    <source>
        <dbReference type="ARBA" id="ARBA00034005"/>
    </source>
</evidence>
<comment type="cofactor">
    <cofactor evidence="11">
        <name>Mg(2+)</name>
        <dbReference type="ChEBI" id="CHEBI:18420"/>
    </cofactor>
    <cofactor evidence="11">
        <name>Mn(2+)</name>
        <dbReference type="ChEBI" id="CHEBI:29035"/>
    </cofactor>
</comment>